<keyword evidence="1" id="KW-0547">Nucleotide-binding</keyword>
<evidence type="ECO:0000256" key="5">
    <source>
        <dbReference type="ARBA" id="ARBA00022840"/>
    </source>
</evidence>
<dbReference type="Proteomes" id="UP000001068">
    <property type="component" value="Chromosome"/>
</dbReference>
<dbReference type="InterPro" id="IPR014001">
    <property type="entry name" value="Helicase_ATP-bd"/>
</dbReference>
<dbReference type="SMART" id="SM00487">
    <property type="entry name" value="DEXDc"/>
    <property type="match status" value="1"/>
</dbReference>
<protein>
    <submittedName>
        <fullName evidence="12">DEAD/DEAH box helicase domain protein</fullName>
    </submittedName>
</protein>
<evidence type="ECO:0000256" key="8">
    <source>
        <dbReference type="ARBA" id="ARBA00023235"/>
    </source>
</evidence>
<reference evidence="12 13" key="2">
    <citation type="journal article" date="2011" name="Stand. Genomic Sci.">
        <title>Complete genome sequence of Desulfurococcus mucosus type strain (O7/1).</title>
        <authorList>
            <person name="Wirth R."/>
            <person name="Chertkov O."/>
            <person name="Held B."/>
            <person name="Lapidus A."/>
            <person name="Nolan M."/>
            <person name="Lucas S."/>
            <person name="Hammon N."/>
            <person name="Deshpande S."/>
            <person name="Cheng J.F."/>
            <person name="Tapia R."/>
            <person name="Han C."/>
            <person name="Goodwin L."/>
            <person name="Pitluck S."/>
            <person name="Liolios K."/>
            <person name="Ioanna P."/>
            <person name="Ivanova N."/>
            <person name="Mavromatis K."/>
            <person name="Mikhailova N."/>
            <person name="Pati A."/>
            <person name="Chen A."/>
            <person name="Palaniappan K."/>
            <person name="Land M."/>
            <person name="Hauser L."/>
            <person name="Chang Y.J."/>
            <person name="Jeffries C.D."/>
            <person name="Bilek Y."/>
            <person name="Hader T."/>
            <person name="Rohde M."/>
            <person name="Spring S."/>
            <person name="Sikorski J."/>
            <person name="Goker M."/>
            <person name="Woyke T."/>
            <person name="Bristow J."/>
            <person name="Eisen J.A."/>
            <person name="Markowitz V."/>
            <person name="Hugenholtz P."/>
            <person name="Kyrpides N.C."/>
            <person name="Klenk H.P."/>
        </authorList>
    </citation>
    <scope>NUCLEOTIDE SEQUENCE [LARGE SCALE GENOMIC DNA]</scope>
    <source>
        <strain evidence="13">ATCC 35584 / DSM 2162 / JCM 9187 / O7/1</strain>
    </source>
</reference>
<dbReference type="GO" id="GO:0003677">
    <property type="term" value="F:DNA binding"/>
    <property type="evidence" value="ECO:0007669"/>
    <property type="project" value="UniProtKB-KW"/>
</dbReference>
<evidence type="ECO:0000256" key="9">
    <source>
        <dbReference type="ARBA" id="ARBA00093467"/>
    </source>
</evidence>
<dbReference type="eggNOG" id="arCOG00557">
    <property type="taxonomic scope" value="Archaea"/>
</dbReference>
<gene>
    <name evidence="12" type="ordered locus">Desmu_1184</name>
</gene>
<dbReference type="Pfam" id="PF19306">
    <property type="entry name" value="WHD_Lhr"/>
    <property type="match status" value="1"/>
</dbReference>
<dbReference type="InterPro" id="IPR052511">
    <property type="entry name" value="ATP-dep_Helicase"/>
</dbReference>
<evidence type="ECO:0000256" key="4">
    <source>
        <dbReference type="ARBA" id="ARBA00022806"/>
    </source>
</evidence>
<dbReference type="InterPro" id="IPR045628">
    <property type="entry name" value="Lhr_WH_dom"/>
</dbReference>
<dbReference type="GO" id="GO:0006281">
    <property type="term" value="P:DNA repair"/>
    <property type="evidence" value="ECO:0007669"/>
    <property type="project" value="UniProtKB-KW"/>
</dbReference>
<dbReference type="STRING" id="765177.Desmu_1184"/>
<evidence type="ECO:0000256" key="7">
    <source>
        <dbReference type="ARBA" id="ARBA00023204"/>
    </source>
</evidence>
<dbReference type="GO" id="GO:0140097">
    <property type="term" value="F:catalytic activity, acting on DNA"/>
    <property type="evidence" value="ECO:0007669"/>
    <property type="project" value="UniProtKB-ARBA"/>
</dbReference>
<evidence type="ECO:0000313" key="13">
    <source>
        <dbReference type="Proteomes" id="UP000001068"/>
    </source>
</evidence>
<dbReference type="OrthoDB" id="33870at2157"/>
<evidence type="ECO:0000256" key="3">
    <source>
        <dbReference type="ARBA" id="ARBA00022801"/>
    </source>
</evidence>
<dbReference type="InterPro" id="IPR013701">
    <property type="entry name" value="Lhr-like_DEAD/DEAH_assoc"/>
</dbReference>
<evidence type="ECO:0000256" key="1">
    <source>
        <dbReference type="ARBA" id="ARBA00022741"/>
    </source>
</evidence>
<dbReference type="RefSeq" id="WP_013562703.1">
    <property type="nucleotide sequence ID" value="NC_014961.1"/>
</dbReference>
<keyword evidence="4 12" id="KW-0347">Helicase</keyword>
<organism evidence="12 13">
    <name type="scientific">Desulfurococcus mucosus (strain ATCC 35584 / DSM 2162 / JCM 9187 / O7/1)</name>
    <dbReference type="NCBI Taxonomy" id="765177"/>
    <lineage>
        <taxon>Archaea</taxon>
        <taxon>Thermoproteota</taxon>
        <taxon>Thermoprotei</taxon>
        <taxon>Desulfurococcales</taxon>
        <taxon>Desulfurococcaceae</taxon>
        <taxon>Desulfurococcus</taxon>
    </lineage>
</organism>
<dbReference type="Pfam" id="PF08494">
    <property type="entry name" value="DEAD_assoc"/>
    <property type="match status" value="1"/>
</dbReference>
<keyword evidence="3" id="KW-0378">Hydrolase</keyword>
<dbReference type="CDD" id="cd18796">
    <property type="entry name" value="SF2_C_LHR"/>
    <property type="match status" value="1"/>
</dbReference>
<dbReference type="PROSITE" id="PS51194">
    <property type="entry name" value="HELICASE_CTER"/>
    <property type="match status" value="1"/>
</dbReference>
<dbReference type="PANTHER" id="PTHR47962">
    <property type="entry name" value="ATP-DEPENDENT HELICASE LHR-RELATED-RELATED"/>
    <property type="match status" value="1"/>
</dbReference>
<proteinExistence type="inferred from homology"/>
<keyword evidence="7" id="KW-0234">DNA repair</keyword>
<dbReference type="GeneID" id="10153899"/>
<dbReference type="InterPro" id="IPR027417">
    <property type="entry name" value="P-loop_NTPase"/>
</dbReference>
<dbReference type="SUPFAM" id="SSF52540">
    <property type="entry name" value="P-loop containing nucleoside triphosphate hydrolases"/>
    <property type="match status" value="1"/>
</dbReference>
<evidence type="ECO:0000256" key="6">
    <source>
        <dbReference type="ARBA" id="ARBA00023125"/>
    </source>
</evidence>
<dbReference type="PIRSF" id="PIRSF037307">
    <property type="entry name" value="Lhr-like_helic_prd"/>
    <property type="match status" value="1"/>
</dbReference>
<dbReference type="SMART" id="SM00490">
    <property type="entry name" value="HELICc"/>
    <property type="match status" value="1"/>
</dbReference>
<keyword evidence="6" id="KW-0238">DNA-binding</keyword>
<comment type="similarity">
    <text evidence="9">Belongs to the Lhr helicase family. Lhr-Core subfamily.</text>
</comment>
<dbReference type="HOGENOM" id="CLU_002025_0_0_2"/>
<keyword evidence="8" id="KW-0413">Isomerase</keyword>
<dbReference type="AlphaFoldDB" id="E8RAP5"/>
<dbReference type="InterPro" id="IPR001650">
    <property type="entry name" value="Helicase_C-like"/>
</dbReference>
<evidence type="ECO:0000313" key="12">
    <source>
        <dbReference type="EMBL" id="ADV65481.1"/>
    </source>
</evidence>
<accession>E8RAP5</accession>
<name>E8RAP5_DESM0</name>
<keyword evidence="2" id="KW-0227">DNA damage</keyword>
<dbReference type="Gene3D" id="3.40.50.300">
    <property type="entry name" value="P-loop containing nucleotide triphosphate hydrolases"/>
    <property type="match status" value="2"/>
</dbReference>
<keyword evidence="13" id="KW-1185">Reference proteome</keyword>
<dbReference type="Pfam" id="PF00271">
    <property type="entry name" value="Helicase_C"/>
    <property type="match status" value="1"/>
</dbReference>
<feature type="domain" description="Helicase C-terminal" evidence="11">
    <location>
        <begin position="238"/>
        <end position="392"/>
    </location>
</feature>
<feature type="domain" description="Helicase ATP-binding" evidence="10">
    <location>
        <begin position="25"/>
        <end position="186"/>
    </location>
</feature>
<dbReference type="GO" id="GO:0005524">
    <property type="term" value="F:ATP binding"/>
    <property type="evidence" value="ECO:0007669"/>
    <property type="project" value="UniProtKB-KW"/>
</dbReference>
<reference evidence="13" key="1">
    <citation type="submission" date="2010-11" db="EMBL/GenBank/DDBJ databases">
        <title>The complete genome of Desulfurococcus mucosus DSM 2162.</title>
        <authorList>
            <consortium name="US DOE Joint Genome Institute (JGI-PGF)"/>
            <person name="Lucas S."/>
            <person name="Copeland A."/>
            <person name="Lapidus A."/>
            <person name="Bruce D."/>
            <person name="Goodwin L."/>
            <person name="Pitluck S."/>
            <person name="Kyrpides N."/>
            <person name="Mavromatis K."/>
            <person name="Pagani I."/>
            <person name="Ivanova N."/>
            <person name="Ovchinnikova G."/>
            <person name="Chertkov O."/>
            <person name="Held B."/>
            <person name="Brettin T."/>
            <person name="Detter J.C."/>
            <person name="Tapia R."/>
            <person name="Han C."/>
            <person name="Land M."/>
            <person name="Hauser L."/>
            <person name="Markowitz V."/>
            <person name="Cheng J.-F."/>
            <person name="Hugenholtz P."/>
            <person name="Woyke T."/>
            <person name="Wu D."/>
            <person name="Wirth R."/>
            <person name="Bilek Y."/>
            <person name="Hader T."/>
            <person name="Klenk H.-P."/>
            <person name="Eisen J.A."/>
        </authorList>
    </citation>
    <scope>NUCLEOTIDE SEQUENCE [LARGE SCALE GENOMIC DNA]</scope>
    <source>
        <strain evidence="13">ATCC 35584 / DSM 2162 / JCM 9187 / O7/1</strain>
    </source>
</reference>
<keyword evidence="5" id="KW-0067">ATP-binding</keyword>
<dbReference type="Pfam" id="PF00270">
    <property type="entry name" value="DEAD"/>
    <property type="match status" value="1"/>
</dbReference>
<dbReference type="InterPro" id="IPR011545">
    <property type="entry name" value="DEAD/DEAH_box_helicase_dom"/>
</dbReference>
<dbReference type="PROSITE" id="PS51192">
    <property type="entry name" value="HELICASE_ATP_BIND_1"/>
    <property type="match status" value="1"/>
</dbReference>
<dbReference type="EMBL" id="CP002363">
    <property type="protein sequence ID" value="ADV65481.1"/>
    <property type="molecule type" value="Genomic_DNA"/>
</dbReference>
<dbReference type="GO" id="GO:0004386">
    <property type="term" value="F:helicase activity"/>
    <property type="evidence" value="ECO:0007669"/>
    <property type="project" value="UniProtKB-KW"/>
</dbReference>
<evidence type="ECO:0000259" key="11">
    <source>
        <dbReference type="PROSITE" id="PS51194"/>
    </source>
</evidence>
<dbReference type="KEGG" id="dmu:Desmu_1184"/>
<dbReference type="InterPro" id="IPR017170">
    <property type="entry name" value="Lhr-like"/>
</dbReference>
<sequence length="929" mass="103567">MSSIVECIRELGYGDFTALQKEVFRKVAYENKSVLVTAPTGSGKTEAAVFPVFYRIIVDGLKPISAIYITPLRALNRDIESRIKRIASCFGLRVAVRHGDTPDAARRELAVHPPDVLITTPESFMYILVNEKLLPSVLNARYLIIDEFHEMVESKRGLLLFTVLHLLEKYHGFKPLKIALSATVSDPHGLAGLLESSGGVEVVRGEQVKRMEVKVVVPGGNVSDTLLGDERLESRLLYILRAGEAYRAVLVFTNTRSLAEILGSLLKTLAGKQGRSVVIAVHHGSLSRSHREEVEAGFKKGNVNILVATSSMELGIDIGHVDFVVQYLSPRRVSRLIQRVGRSGHRLEGVSRGAVLSTGNLLHVLESLVLVDEALKGRVEREDVIPKPLDVLAYAVALTTLLNPSGVDKAGLFNKLREHPLYRNLETGEYEKLVEYMSYTRVIREENGFLKPTRKTRLYIYKTSMIPSTRDIVVTEVSSGRKIGSLNEEYVVLELRPGDIIVLAGDTWRIISFDEDEGRLYVEKAVVDSSEAIIPHWEGENIPVEATVALRVGETIDYVKRTGGLPPGLARLLEAQAGLQWDSLRELSGGSEVHVDYVEDVRTVFINVNWGSKVNSLLRDVLEHVLKREFPLVDFEAYSSPYVVIVRVKGYVYPAELLRAVKTCLVELYKYIGDEAFLRDVVRGSRAFYWRIYQVAQRFGAISPGETKVTKPMLEALADTVIGDEAFKEVTVKDYDLESALRLASLLARGEIAVHVRTYKGLAGNHMELLGYVELPVKRDMLTVDLSQYMERLLERELTLICINCGYMKHGKVRELIELGKYSCPRCGLASLSIVKGDALEEKGIVDKLRSGGVLKGVERHVKEDLAKRAVLLYRFGDQALLAFAGRGVGTSEAIRILNNASRGGNLIAEIYEREKAFLRVKKYIDKRG</sequence>
<evidence type="ECO:0000256" key="2">
    <source>
        <dbReference type="ARBA" id="ARBA00022763"/>
    </source>
</evidence>
<evidence type="ECO:0000259" key="10">
    <source>
        <dbReference type="PROSITE" id="PS51192"/>
    </source>
</evidence>
<dbReference type="PANTHER" id="PTHR47962:SF5">
    <property type="entry name" value="ATP-DEPENDENT HELICASE LHR-RELATED"/>
    <property type="match status" value="1"/>
</dbReference>
<dbReference type="GO" id="GO:0016887">
    <property type="term" value="F:ATP hydrolysis activity"/>
    <property type="evidence" value="ECO:0007669"/>
    <property type="project" value="TreeGrafter"/>
</dbReference>